<dbReference type="AlphaFoldDB" id="A0A1A0CSC8"/>
<accession>A0A1A0CSC8</accession>
<evidence type="ECO:0000313" key="2">
    <source>
        <dbReference type="EMBL" id="OAZ65918.1"/>
    </source>
</evidence>
<dbReference type="EMBL" id="LYUD01000139">
    <property type="protein sequence ID" value="OAZ65918.1"/>
    <property type="molecule type" value="Genomic_DNA"/>
</dbReference>
<dbReference type="Gene3D" id="2.60.120.10">
    <property type="entry name" value="Jelly Rolls"/>
    <property type="match status" value="1"/>
</dbReference>
<name>A0A1A0CSC8_ACEPA</name>
<dbReference type="InterPro" id="IPR014710">
    <property type="entry name" value="RmlC-like_jellyroll"/>
</dbReference>
<dbReference type="OrthoDB" id="7506908at2"/>
<sequence>MVRFSHVDPLELSLGRKVLSCLPTQGAIEIQHDSPDKMHNWHQHTTDETLIIVSGSLTFKWEGNERLCHPGDIVHLPKNIKHTSSAGSDGAVYLIAFQVLDNI</sequence>
<proteinExistence type="predicted"/>
<comment type="caution">
    <text evidence="2">The sequence shown here is derived from an EMBL/GenBank/DDBJ whole genome shotgun (WGS) entry which is preliminary data.</text>
</comment>
<feature type="domain" description="Cupin type-2" evidence="1">
    <location>
        <begin position="35"/>
        <end position="95"/>
    </location>
</feature>
<dbReference type="InterPro" id="IPR013096">
    <property type="entry name" value="Cupin_2"/>
</dbReference>
<dbReference type="Proteomes" id="UP000093796">
    <property type="component" value="Unassembled WGS sequence"/>
</dbReference>
<reference evidence="2 3" key="1">
    <citation type="submission" date="2016-05" db="EMBL/GenBank/DDBJ databases">
        <title>Genome sequencing of Acetobacter pasteurianus strain SRCM100623.</title>
        <authorList>
            <person name="Song Y.R."/>
        </authorList>
    </citation>
    <scope>NUCLEOTIDE SEQUENCE [LARGE SCALE GENOMIC DNA]</scope>
    <source>
        <strain evidence="2 3">SRCM100623</strain>
    </source>
</reference>
<evidence type="ECO:0000313" key="3">
    <source>
        <dbReference type="Proteomes" id="UP000093796"/>
    </source>
</evidence>
<evidence type="ECO:0000259" key="1">
    <source>
        <dbReference type="Pfam" id="PF07883"/>
    </source>
</evidence>
<organism evidence="2 3">
    <name type="scientific">Acetobacter pasteurianus</name>
    <name type="common">Acetobacter turbidans</name>
    <dbReference type="NCBI Taxonomy" id="438"/>
    <lineage>
        <taxon>Bacteria</taxon>
        <taxon>Pseudomonadati</taxon>
        <taxon>Pseudomonadota</taxon>
        <taxon>Alphaproteobacteria</taxon>
        <taxon>Acetobacterales</taxon>
        <taxon>Acetobacteraceae</taxon>
        <taxon>Acetobacter</taxon>
    </lineage>
</organism>
<dbReference type="Pfam" id="PF07883">
    <property type="entry name" value="Cupin_2"/>
    <property type="match status" value="1"/>
</dbReference>
<protein>
    <recommendedName>
        <fullName evidence="1">Cupin type-2 domain-containing protein</fullName>
    </recommendedName>
</protein>
<dbReference type="InterPro" id="IPR011051">
    <property type="entry name" value="RmlC_Cupin_sf"/>
</dbReference>
<dbReference type="RefSeq" id="WP_081273946.1">
    <property type="nucleotide sequence ID" value="NZ_LYUD01000139.1"/>
</dbReference>
<gene>
    <name evidence="2" type="ORF">SRCM100623_02508</name>
</gene>
<dbReference type="PATRIC" id="fig|438.15.peg.2771"/>
<dbReference type="SUPFAM" id="SSF51182">
    <property type="entry name" value="RmlC-like cupins"/>
    <property type="match status" value="1"/>
</dbReference>